<reference evidence="3 4" key="1">
    <citation type="submission" date="2022-05" db="EMBL/GenBank/DDBJ databases">
        <authorList>
            <consortium name="Genoscope - CEA"/>
            <person name="William W."/>
        </authorList>
    </citation>
    <scope>NUCLEOTIDE SEQUENCE [LARGE SCALE GENOMIC DNA]</scope>
</reference>
<dbReference type="PANTHER" id="PTHR10098">
    <property type="entry name" value="RAPSYN-RELATED"/>
    <property type="match status" value="1"/>
</dbReference>
<dbReference type="PROSITE" id="PS50005">
    <property type="entry name" value="TPR"/>
    <property type="match status" value="11"/>
</dbReference>
<organism evidence="3 4">
    <name type="scientific">Pocillopora meandrina</name>
    <dbReference type="NCBI Taxonomy" id="46732"/>
    <lineage>
        <taxon>Eukaryota</taxon>
        <taxon>Metazoa</taxon>
        <taxon>Cnidaria</taxon>
        <taxon>Anthozoa</taxon>
        <taxon>Hexacorallia</taxon>
        <taxon>Scleractinia</taxon>
        <taxon>Astrocoeniina</taxon>
        <taxon>Pocilloporidae</taxon>
        <taxon>Pocillopora</taxon>
    </lineage>
</organism>
<dbReference type="Proteomes" id="UP001159428">
    <property type="component" value="Unassembled WGS sequence"/>
</dbReference>
<proteinExistence type="predicted"/>
<dbReference type="SUPFAM" id="SSF48452">
    <property type="entry name" value="TPR-like"/>
    <property type="match status" value="6"/>
</dbReference>
<keyword evidence="1" id="KW-0802">TPR repeat</keyword>
<feature type="repeat" description="TPR" evidence="1">
    <location>
        <begin position="711"/>
        <end position="744"/>
    </location>
</feature>
<dbReference type="EMBL" id="CALNXJ010000030">
    <property type="protein sequence ID" value="CAH3136131.1"/>
    <property type="molecule type" value="Genomic_DNA"/>
</dbReference>
<accession>A0AAU9X4F8</accession>
<dbReference type="InterPro" id="IPR011990">
    <property type="entry name" value="TPR-like_helical_dom_sf"/>
</dbReference>
<feature type="repeat" description="TPR" evidence="1">
    <location>
        <begin position="311"/>
        <end position="344"/>
    </location>
</feature>
<dbReference type="Pfam" id="PF13176">
    <property type="entry name" value="TPR_7"/>
    <property type="match status" value="1"/>
</dbReference>
<evidence type="ECO:0000259" key="2">
    <source>
        <dbReference type="Pfam" id="PF12770"/>
    </source>
</evidence>
<dbReference type="Pfam" id="PF12770">
    <property type="entry name" value="CHAT"/>
    <property type="match status" value="1"/>
</dbReference>
<dbReference type="Pfam" id="PF13424">
    <property type="entry name" value="TPR_12"/>
    <property type="match status" value="8"/>
</dbReference>
<dbReference type="Gene3D" id="1.25.40.10">
    <property type="entry name" value="Tetratricopeptide repeat domain"/>
    <property type="match status" value="6"/>
</dbReference>
<evidence type="ECO:0000313" key="3">
    <source>
        <dbReference type="EMBL" id="CAH3136131.1"/>
    </source>
</evidence>
<dbReference type="InterPro" id="IPR024983">
    <property type="entry name" value="CHAT_dom"/>
</dbReference>
<feature type="repeat" description="TPR" evidence="1">
    <location>
        <begin position="228"/>
        <end position="261"/>
    </location>
</feature>
<evidence type="ECO:0000256" key="1">
    <source>
        <dbReference type="PROSITE-ProRule" id="PRU00339"/>
    </source>
</evidence>
<comment type="caution">
    <text evidence="3">The sequence shown here is derived from an EMBL/GenBank/DDBJ whole genome shotgun (WGS) entry which is preliminary data.</text>
</comment>
<name>A0AAU9X4F8_9CNID</name>
<dbReference type="InterPro" id="IPR019734">
    <property type="entry name" value="TPR_rpt"/>
</dbReference>
<feature type="repeat" description="TPR" evidence="1">
    <location>
        <begin position="188"/>
        <end position="221"/>
    </location>
</feature>
<dbReference type="SMART" id="SM00028">
    <property type="entry name" value="TPR"/>
    <property type="match status" value="19"/>
</dbReference>
<feature type="repeat" description="TPR" evidence="1">
    <location>
        <begin position="431"/>
        <end position="464"/>
    </location>
</feature>
<feature type="repeat" description="TPR" evidence="1">
    <location>
        <begin position="551"/>
        <end position="584"/>
    </location>
</feature>
<feature type="repeat" description="TPR" evidence="1">
    <location>
        <begin position="671"/>
        <end position="704"/>
    </location>
</feature>
<evidence type="ECO:0000313" key="4">
    <source>
        <dbReference type="Proteomes" id="UP001159428"/>
    </source>
</evidence>
<feature type="repeat" description="TPR" evidence="1">
    <location>
        <begin position="351"/>
        <end position="384"/>
    </location>
</feature>
<dbReference type="AlphaFoldDB" id="A0AAU9X4F8"/>
<feature type="domain" description="CHAT" evidence="2">
    <location>
        <begin position="993"/>
        <end position="1270"/>
    </location>
</feature>
<feature type="non-terminal residue" evidence="3">
    <location>
        <position position="1"/>
    </location>
</feature>
<protein>
    <recommendedName>
        <fullName evidence="2">CHAT domain-containing protein</fullName>
    </recommendedName>
</protein>
<keyword evidence="4" id="KW-1185">Reference proteome</keyword>
<sequence length="1279" mass="141030">ATEESQVTSSDAELDVYNDPLRGIAKVCLEEGNKEYRQGKANNAIDSYTEGLQVNCKDERLNAKLYSNRATAHFRLANYVECLDDATVAVQLEPTLIKAIKKGSRACVELCRYKEARSWLHMGLAIENNNKRLLQILRKTNAELIVTANSSSILGNAYQGLGQFKTAIQYHQRHLEIAKEVGDKAGEGASYGNLGNAYHSLGQFKTAIQYHQRHLEIAKEVGDIAGEGASYGNLGNAYHSLGQFETAIQYHQRHLEIAKEVGDKAGEGASYGDLGNAYGSLGHLGQFKTAIQYHQRHLEIAKEVGDKAGEGISYGNLGSAYRSLGQFKTAIQYHQRHLEIAKEVGDKAGEGISYGNLGSAYRSLGQFKTAIQYHQRHLEIAKEVGDKAGEGISYGNLGSAYRSLGQFKTATQYHQRHLEIAKEVGDKAGEGRGFGNLGNAYRSLGQFKTAIQYHQRHLEIAKEVGDKAREGASYGNLGNAYHSLGQFKTAIQYHQRHLEIAKEVGDKAGEGASHGNLGNAYHSLGQFETAIQYHQRHLEIAKEVGDKAGEGASYGNLGNAYCSLGQFKTAIQYHQRHLEIAKEVGDKAGEGASHGNLGNAYHSLGPFETAIQYHQRHLEIAKEVGDKAGEGASYGNLGNAYCSLGQFKTAIQYHQRHLEIAKEVGDKAGEGASYGNLGNAYCSLGQFKTAIQYHQRHLEIAREVGDKAGEGASYGNLGNAYGSLGQFKTAIQYNQRYLEIAKEVGDKAGGGISNCHLGGIYLRQRELKTAIECYERHLEVSKEVEDKTGEACALCSLGSSFERQGNLMRAFDCYYSSVELYDDIRASLQLNDQWKICYRNQHQVAYKGLWRINLNRGQVVKALLAAEKGRAQALRDLMVTKYRPGDSLTPSAFRISLRWVPLSTVFIVISGPCVYFWVCLSENKVQMRKVHVNKYKYEEELEFFVQLLNKSALKEIGARDTVTSENPPLDSPIDEKVATDVIRVDVRHSQSSALKKLHDIIVTPIADLIEGNDEITFIPEGPFCLVPYAALQDSNSSYLGDSFRIRVLPSLTTLQLIHDCPADFHMKTGALLVGDPCFKHIIYQEILLVQLPGARKEVEMIGRILNVLPLTGEMATKDEVLKRISSAALVHIAAHGKIETGEVILAPNTTRDNPQPQEKDYLLTMKDVIEAGLRARLVVLSCCHTARGEVMAEGAVGMARALLGAGARSVVVTLWAIGDEGILEFMSFFYDALAKGKKASEALNQAMKCMREIEKFKEVIYWAPFVLIGDDVNLDFKDI</sequence>
<feature type="non-terminal residue" evidence="3">
    <location>
        <position position="1279"/>
    </location>
</feature>
<dbReference type="PANTHER" id="PTHR10098:SF108">
    <property type="entry name" value="TETRATRICOPEPTIDE REPEAT PROTEIN 28"/>
    <property type="match status" value="1"/>
</dbReference>
<feature type="repeat" description="TPR" evidence="1">
    <location>
        <begin position="471"/>
        <end position="504"/>
    </location>
</feature>
<gene>
    <name evidence="3" type="ORF">PMEA_00017696</name>
</gene>
<feature type="repeat" description="TPR" evidence="1">
    <location>
        <begin position="631"/>
        <end position="664"/>
    </location>
</feature>
<feature type="repeat" description="TPR" evidence="1">
    <location>
        <begin position="511"/>
        <end position="544"/>
    </location>
</feature>